<accession>A0A1U9KRG4</accession>
<keyword evidence="2" id="KW-0732">Signal</keyword>
<evidence type="ECO:0000256" key="1">
    <source>
        <dbReference type="SAM" id="MobiDB-lite"/>
    </source>
</evidence>
<proteinExistence type="predicted"/>
<dbReference type="KEGG" id="nch:A0U93_10640"/>
<feature type="region of interest" description="Disordered" evidence="1">
    <location>
        <begin position="149"/>
        <end position="256"/>
    </location>
</feature>
<dbReference type="STRING" id="320497.A0U93_10640"/>
<feature type="compositionally biased region" description="Low complexity" evidence="1">
    <location>
        <begin position="193"/>
        <end position="202"/>
    </location>
</feature>
<dbReference type="Proteomes" id="UP000188604">
    <property type="component" value="Chromosome"/>
</dbReference>
<evidence type="ECO:0000313" key="3">
    <source>
        <dbReference type="EMBL" id="AQS88322.1"/>
    </source>
</evidence>
<dbReference type="RefSeq" id="WP_245824828.1">
    <property type="nucleotide sequence ID" value="NZ_CP014691.1"/>
</dbReference>
<keyword evidence="4" id="KW-1185">Reference proteome</keyword>
<evidence type="ECO:0000256" key="2">
    <source>
        <dbReference type="SAM" id="SignalP"/>
    </source>
</evidence>
<feature type="compositionally biased region" description="Pro residues" evidence="1">
    <location>
        <begin position="178"/>
        <end position="192"/>
    </location>
</feature>
<name>A0A1U9KRG4_9PROT</name>
<dbReference type="AlphaFoldDB" id="A0A1U9KRG4"/>
<gene>
    <name evidence="3" type="ORF">A0U93_10640</name>
</gene>
<dbReference type="Pfam" id="PF09923">
    <property type="entry name" value="DUF2155"/>
    <property type="match status" value="1"/>
</dbReference>
<evidence type="ECO:0008006" key="5">
    <source>
        <dbReference type="Google" id="ProtNLM"/>
    </source>
</evidence>
<sequence length="256" mass="26248">MMTGRMMKRIALSAICVTAPVPGPMPALGATMVAPPAMYPATMWQGRGQAVIRILDRMDSHVTMLTVPAGGETDYKTLHIAVHRCVDRPPTLASDAAIQVSIADNTDRNMHFDGWILAAEPALSVFPSPLYQVRVVSCAGDTVAPLVPPLPQPAVPQTVSATPSGADDQPGDTGDQPAVPPPVAHGPMPLTPDAPTGGHTAPPAGPMQLAPPASDAPPAGSSSGAQSGPMPLTPPADAPTQTPEHLPPPQPFPDGQ</sequence>
<feature type="signal peptide" evidence="2">
    <location>
        <begin position="1"/>
        <end position="29"/>
    </location>
</feature>
<feature type="compositionally biased region" description="Pro residues" evidence="1">
    <location>
        <begin position="245"/>
        <end position="256"/>
    </location>
</feature>
<feature type="chain" id="PRO_5012211421" description="DUF2155 domain-containing protein" evidence="2">
    <location>
        <begin position="30"/>
        <end position="256"/>
    </location>
</feature>
<reference evidence="3 4" key="1">
    <citation type="submission" date="2016-03" db="EMBL/GenBank/DDBJ databases">
        <title>Acetic acid bacteria sequencing.</title>
        <authorList>
            <person name="Brandt J."/>
            <person name="Jakob F."/>
            <person name="Vogel R.F."/>
        </authorList>
    </citation>
    <scope>NUCLEOTIDE SEQUENCE [LARGE SCALE GENOMIC DNA]</scope>
    <source>
        <strain evidence="3 4">NBRC 101099</strain>
    </source>
</reference>
<evidence type="ECO:0000313" key="4">
    <source>
        <dbReference type="Proteomes" id="UP000188604"/>
    </source>
</evidence>
<organism evidence="3 4">
    <name type="scientific">Neoasaia chiangmaiensis</name>
    <dbReference type="NCBI Taxonomy" id="320497"/>
    <lineage>
        <taxon>Bacteria</taxon>
        <taxon>Pseudomonadati</taxon>
        <taxon>Pseudomonadota</taxon>
        <taxon>Alphaproteobacteria</taxon>
        <taxon>Acetobacterales</taxon>
        <taxon>Acetobacteraceae</taxon>
        <taxon>Neoasaia</taxon>
    </lineage>
</organism>
<dbReference type="InterPro" id="IPR019225">
    <property type="entry name" value="DUF2155"/>
</dbReference>
<feature type="compositionally biased region" description="Low complexity" evidence="1">
    <location>
        <begin position="210"/>
        <end position="229"/>
    </location>
</feature>
<protein>
    <recommendedName>
        <fullName evidence="5">DUF2155 domain-containing protein</fullName>
    </recommendedName>
</protein>
<dbReference type="EMBL" id="CP014691">
    <property type="protein sequence ID" value="AQS88322.1"/>
    <property type="molecule type" value="Genomic_DNA"/>
</dbReference>